<keyword evidence="4" id="KW-0805">Transcription regulation</keyword>
<dbReference type="InterPro" id="IPR017275">
    <property type="entry name" value="Transcription_factor_FapR"/>
</dbReference>
<sequence>MKRHQRLSKFIEENLFVTDEELSRFLGVSIPTIRLDRQILGIPEVRERVKHVARDALQNPTALSTHEVVGELVDLELNKSGISVLEITEDMVLEKTRIARGHHLFAQANSLAVAVIGAEVVLTGSARIRYKRSVYLHEKIVAKAMVKGQRGTTFLVSVHSKVGQEIVFKAQIVLSVQDHRFKV</sequence>
<dbReference type="Gene3D" id="3.10.129.10">
    <property type="entry name" value="Hotdog Thioesterase"/>
    <property type="match status" value="1"/>
</dbReference>
<proteinExistence type="predicted"/>
<protein>
    <submittedName>
        <fullName evidence="9">Fatty acid biosynthesis transcriptional regulator</fullName>
    </submittedName>
</protein>
<dbReference type="NCBIfam" id="NF003359">
    <property type="entry name" value="PRK04424.1"/>
    <property type="match status" value="1"/>
</dbReference>
<dbReference type="InterPro" id="IPR036388">
    <property type="entry name" value="WH-like_DNA-bd_sf"/>
</dbReference>
<evidence type="ECO:0000256" key="6">
    <source>
        <dbReference type="ARBA" id="ARBA00023125"/>
    </source>
</evidence>
<keyword evidence="6" id="KW-0238">DNA-binding</keyword>
<evidence type="ECO:0000313" key="9">
    <source>
        <dbReference type="EMBL" id="ATW28443.1"/>
    </source>
</evidence>
<keyword evidence="5" id="KW-0443">Lipid metabolism</keyword>
<evidence type="ECO:0000256" key="2">
    <source>
        <dbReference type="ARBA" id="ARBA00022516"/>
    </source>
</evidence>
<evidence type="ECO:0000256" key="4">
    <source>
        <dbReference type="ARBA" id="ARBA00023015"/>
    </source>
</evidence>
<dbReference type="AlphaFoldDB" id="A0A3G1L0Z1"/>
<evidence type="ECO:0000256" key="7">
    <source>
        <dbReference type="ARBA" id="ARBA00023160"/>
    </source>
</evidence>
<dbReference type="Gene3D" id="1.10.10.10">
    <property type="entry name" value="Winged helix-like DNA-binding domain superfamily/Winged helix DNA-binding domain"/>
    <property type="match status" value="1"/>
</dbReference>
<dbReference type="SUPFAM" id="SSF54637">
    <property type="entry name" value="Thioesterase/thiol ester dehydrase-isomerase"/>
    <property type="match status" value="1"/>
</dbReference>
<evidence type="ECO:0000256" key="8">
    <source>
        <dbReference type="ARBA" id="ARBA00023163"/>
    </source>
</evidence>
<gene>
    <name evidence="9" type="ORF">DCMF_07600</name>
</gene>
<keyword evidence="1" id="KW-0678">Repressor</keyword>
<keyword evidence="10" id="KW-1185">Reference proteome</keyword>
<evidence type="ECO:0000256" key="3">
    <source>
        <dbReference type="ARBA" id="ARBA00022832"/>
    </source>
</evidence>
<dbReference type="PIRSF" id="PIRSF037733">
    <property type="entry name" value="Transcription_factor_FapR"/>
    <property type="match status" value="1"/>
</dbReference>
<evidence type="ECO:0000256" key="1">
    <source>
        <dbReference type="ARBA" id="ARBA00022491"/>
    </source>
</evidence>
<dbReference type="GO" id="GO:0003677">
    <property type="term" value="F:DNA binding"/>
    <property type="evidence" value="ECO:0007669"/>
    <property type="project" value="UniProtKB-KW"/>
</dbReference>
<keyword evidence="3" id="KW-0276">Fatty acid metabolism</keyword>
<organism evidence="9 10">
    <name type="scientific">Formimonas warabiya</name>
    <dbReference type="NCBI Taxonomy" id="1761012"/>
    <lineage>
        <taxon>Bacteria</taxon>
        <taxon>Bacillati</taxon>
        <taxon>Bacillota</taxon>
        <taxon>Clostridia</taxon>
        <taxon>Eubacteriales</taxon>
        <taxon>Peptococcaceae</taxon>
        <taxon>Candidatus Formimonas</taxon>
    </lineage>
</organism>
<reference evidence="9 10" key="1">
    <citation type="submission" date="2016-10" db="EMBL/GenBank/DDBJ databases">
        <title>Complete Genome Sequence of Peptococcaceae strain DCMF.</title>
        <authorList>
            <person name="Edwards R.J."/>
            <person name="Holland S.I."/>
            <person name="Deshpande N.P."/>
            <person name="Wong Y.K."/>
            <person name="Ertan H."/>
            <person name="Manefield M."/>
            <person name="Russell T.L."/>
            <person name="Lee M.J."/>
        </authorList>
    </citation>
    <scope>NUCLEOTIDE SEQUENCE [LARGE SCALE GENOMIC DNA]</scope>
    <source>
        <strain evidence="9 10">DCMF</strain>
    </source>
</reference>
<keyword evidence="8" id="KW-0804">Transcription</keyword>
<dbReference type="GO" id="GO:0006633">
    <property type="term" value="P:fatty acid biosynthetic process"/>
    <property type="evidence" value="ECO:0007669"/>
    <property type="project" value="UniProtKB-KW"/>
</dbReference>
<dbReference type="KEGG" id="fwa:DCMF_07600"/>
<keyword evidence="2" id="KW-0444">Lipid biosynthesis</keyword>
<dbReference type="InterPro" id="IPR029069">
    <property type="entry name" value="HotDog_dom_sf"/>
</dbReference>
<dbReference type="Proteomes" id="UP000323521">
    <property type="component" value="Chromosome"/>
</dbReference>
<dbReference type="GO" id="GO:0045892">
    <property type="term" value="P:negative regulation of DNA-templated transcription"/>
    <property type="evidence" value="ECO:0007669"/>
    <property type="project" value="InterPro"/>
</dbReference>
<dbReference type="GO" id="GO:0045717">
    <property type="term" value="P:negative regulation of fatty acid biosynthetic process"/>
    <property type="evidence" value="ECO:0007669"/>
    <property type="project" value="InterPro"/>
</dbReference>
<dbReference type="GO" id="GO:0003700">
    <property type="term" value="F:DNA-binding transcription factor activity"/>
    <property type="evidence" value="ECO:0007669"/>
    <property type="project" value="InterPro"/>
</dbReference>
<accession>A0A3G1L0Z1</accession>
<evidence type="ECO:0000313" key="10">
    <source>
        <dbReference type="Proteomes" id="UP000323521"/>
    </source>
</evidence>
<dbReference type="EMBL" id="CP017634">
    <property type="protein sequence ID" value="ATW28443.1"/>
    <property type="molecule type" value="Genomic_DNA"/>
</dbReference>
<keyword evidence="7" id="KW-0275">Fatty acid biosynthesis</keyword>
<name>A0A3G1L0Z1_FORW1</name>
<evidence type="ECO:0000256" key="5">
    <source>
        <dbReference type="ARBA" id="ARBA00023098"/>
    </source>
</evidence>